<evidence type="ECO:0000313" key="1">
    <source>
        <dbReference type="EMBL" id="GBD10165.1"/>
    </source>
</evidence>
<dbReference type="PROSITE" id="PS50096">
    <property type="entry name" value="IQ"/>
    <property type="match status" value="1"/>
</dbReference>
<evidence type="ECO:0000313" key="2">
    <source>
        <dbReference type="Proteomes" id="UP000236642"/>
    </source>
</evidence>
<dbReference type="EMBL" id="BEHY01000116">
    <property type="protein sequence ID" value="GBD10165.1"/>
    <property type="molecule type" value="Genomic_DNA"/>
</dbReference>
<gene>
    <name evidence="1" type="ORF">HRbin22_02430</name>
</gene>
<dbReference type="InterPro" id="IPR027417">
    <property type="entry name" value="P-loop_NTPase"/>
</dbReference>
<comment type="caution">
    <text evidence="1">The sequence shown here is derived from an EMBL/GenBank/DDBJ whole genome shotgun (WGS) entry which is preliminary data.</text>
</comment>
<dbReference type="Proteomes" id="UP000236642">
    <property type="component" value="Unassembled WGS sequence"/>
</dbReference>
<reference evidence="2" key="1">
    <citation type="submission" date="2017-09" db="EMBL/GenBank/DDBJ databases">
        <title>Metaegenomics of thermophilic ammonia-oxidizing enrichment culture.</title>
        <authorList>
            <person name="Kato S."/>
            <person name="Suzuki K."/>
        </authorList>
    </citation>
    <scope>NUCLEOTIDE SEQUENCE [LARGE SCALE GENOMIC DNA]</scope>
</reference>
<dbReference type="AlphaFoldDB" id="A0A2H5Y9N0"/>
<accession>A0A2H5Y9N0</accession>
<organism evidence="1 2">
    <name type="scientific">Candidatus Thermoflexus japonica</name>
    <dbReference type="NCBI Taxonomy" id="2035417"/>
    <lineage>
        <taxon>Bacteria</taxon>
        <taxon>Bacillati</taxon>
        <taxon>Chloroflexota</taxon>
        <taxon>Thermoflexia</taxon>
        <taxon>Thermoflexales</taxon>
        <taxon>Thermoflexaceae</taxon>
        <taxon>Thermoflexus</taxon>
    </lineage>
</organism>
<name>A0A2H5Y9N0_9CHLR</name>
<protein>
    <submittedName>
        <fullName evidence="1">Uncharacterized protein</fullName>
    </submittedName>
</protein>
<sequence length="420" mass="48076">MAVRARTLKEALNLFDPRVPLSGRALAAYYVERPDVPTQELKAYLEAMDEPVKVLFSGHRGSGKSTELNRLTGLLKGRFFIVHFSVLEILNLTDLTYVDLILAIALRLLQQATDERILKGRKRSLVGVGMLEDLYRWLTHEIVEEEMVSPSREASAEAALNLLALKLEGRVKTESSTRRMVRERAELRLFELVSRTNRLIEEIRSNARRPVLVIVEDLDKLSFERALGLFLSHAALLAELRAHILFTFPIALRYAREFLQIRSHFSERFIVPNVMVYDRQGQLRPEGYRVMREMVERRVEPYLMDPEAIDLAVRMSGGIPLTLIQLIQSAILHGLAAGQDRIGLPEMRSAVVQLQNDYRGTLRPEDYGELLRYHRTRAFINNERTREFLANLSLLEYSDGEPWCDVHPILLPLLGEPQGG</sequence>
<proteinExistence type="predicted"/>
<dbReference type="SUPFAM" id="SSF52540">
    <property type="entry name" value="P-loop containing nucleoside triphosphate hydrolases"/>
    <property type="match status" value="1"/>
</dbReference>